<dbReference type="EMBL" id="KB320494">
    <property type="protein sequence ID" value="ELW70511.1"/>
    <property type="molecule type" value="Genomic_DNA"/>
</dbReference>
<organism evidence="1 2">
    <name type="scientific">Tupaia chinensis</name>
    <name type="common">Chinese tree shrew</name>
    <name type="synonym">Tupaia belangeri chinensis</name>
    <dbReference type="NCBI Taxonomy" id="246437"/>
    <lineage>
        <taxon>Eukaryota</taxon>
        <taxon>Metazoa</taxon>
        <taxon>Chordata</taxon>
        <taxon>Craniata</taxon>
        <taxon>Vertebrata</taxon>
        <taxon>Euteleostomi</taxon>
        <taxon>Mammalia</taxon>
        <taxon>Eutheria</taxon>
        <taxon>Euarchontoglires</taxon>
        <taxon>Scandentia</taxon>
        <taxon>Tupaiidae</taxon>
        <taxon>Tupaia</taxon>
    </lineage>
</organism>
<dbReference type="AlphaFoldDB" id="L9L6B0"/>
<name>L9L6B0_TUPCH</name>
<sequence length="140" mass="16083">MVGAVNEHTTGMFRSVFEGNIDMQMRKRIVLVICKDFVSCTGMGQDRLSMALPMSLSDSYRKEFFRFLHSGNSCLHQNLTHKLFFYPWREQKWCKNSHGSLRPKVPESEHNLAGNGEGQAMTSPWITERVLTRDSITVLL</sequence>
<evidence type="ECO:0000313" key="1">
    <source>
        <dbReference type="EMBL" id="ELW70511.1"/>
    </source>
</evidence>
<reference evidence="2" key="1">
    <citation type="submission" date="2012-07" db="EMBL/GenBank/DDBJ databases">
        <title>Genome of the Chinese tree shrew, a rising model animal genetically related to primates.</title>
        <authorList>
            <person name="Zhang G."/>
            <person name="Fan Y."/>
            <person name="Yao Y."/>
            <person name="Huang Z."/>
        </authorList>
    </citation>
    <scope>NUCLEOTIDE SEQUENCE [LARGE SCALE GENOMIC DNA]</scope>
</reference>
<gene>
    <name evidence="1" type="ORF">TREES_T100018394</name>
</gene>
<evidence type="ECO:0000313" key="2">
    <source>
        <dbReference type="Proteomes" id="UP000011518"/>
    </source>
</evidence>
<dbReference type="Proteomes" id="UP000011518">
    <property type="component" value="Unassembled WGS sequence"/>
</dbReference>
<reference evidence="2" key="2">
    <citation type="journal article" date="2013" name="Nat. Commun.">
        <title>Genome of the Chinese tree shrew.</title>
        <authorList>
            <person name="Fan Y."/>
            <person name="Huang Z.Y."/>
            <person name="Cao C.C."/>
            <person name="Chen C.S."/>
            <person name="Chen Y.X."/>
            <person name="Fan D.D."/>
            <person name="He J."/>
            <person name="Hou H.L."/>
            <person name="Hu L."/>
            <person name="Hu X.T."/>
            <person name="Jiang X.T."/>
            <person name="Lai R."/>
            <person name="Lang Y.S."/>
            <person name="Liang B."/>
            <person name="Liao S.G."/>
            <person name="Mu D."/>
            <person name="Ma Y.Y."/>
            <person name="Niu Y.Y."/>
            <person name="Sun X.Q."/>
            <person name="Xia J.Q."/>
            <person name="Xiao J."/>
            <person name="Xiong Z.Q."/>
            <person name="Xu L."/>
            <person name="Yang L."/>
            <person name="Zhang Y."/>
            <person name="Zhao W."/>
            <person name="Zhao X.D."/>
            <person name="Zheng Y.T."/>
            <person name="Zhou J.M."/>
            <person name="Zhu Y.B."/>
            <person name="Zhang G.J."/>
            <person name="Wang J."/>
            <person name="Yao Y.G."/>
        </authorList>
    </citation>
    <scope>NUCLEOTIDE SEQUENCE [LARGE SCALE GENOMIC DNA]</scope>
</reference>
<accession>L9L6B0</accession>
<keyword evidence="2" id="KW-1185">Reference proteome</keyword>
<protein>
    <submittedName>
        <fullName evidence="1">Uncharacterized protein</fullName>
    </submittedName>
</protein>
<proteinExistence type="predicted"/>
<dbReference type="InParanoid" id="L9L6B0"/>